<dbReference type="InterPro" id="IPR027463">
    <property type="entry name" value="AcrB_DN_DC_subdom"/>
</dbReference>
<feature type="transmembrane region" description="Helical" evidence="1">
    <location>
        <begin position="862"/>
        <end position="881"/>
    </location>
</feature>
<dbReference type="Proteomes" id="UP000094056">
    <property type="component" value="Unassembled WGS sequence"/>
</dbReference>
<organism evidence="2 3">
    <name type="scientific">Candidatus Scalindua rubra</name>
    <dbReference type="NCBI Taxonomy" id="1872076"/>
    <lineage>
        <taxon>Bacteria</taxon>
        <taxon>Pseudomonadati</taxon>
        <taxon>Planctomycetota</taxon>
        <taxon>Candidatus Brocadiia</taxon>
        <taxon>Candidatus Brocadiales</taxon>
        <taxon>Candidatus Scalinduaceae</taxon>
        <taxon>Candidatus Scalindua</taxon>
    </lineage>
</organism>
<dbReference type="PRINTS" id="PR00702">
    <property type="entry name" value="ACRIFLAVINRP"/>
</dbReference>
<gene>
    <name evidence="2" type="ORF">SCARUB_03486</name>
</gene>
<keyword evidence="1" id="KW-0812">Transmembrane</keyword>
<dbReference type="Gene3D" id="3.30.70.1440">
    <property type="entry name" value="Multidrug efflux transporter AcrB pore domain"/>
    <property type="match status" value="1"/>
</dbReference>
<dbReference type="Gene3D" id="3.30.2090.10">
    <property type="entry name" value="Multidrug efflux transporter AcrB TolC docking domain, DN and DC subdomains"/>
    <property type="match status" value="2"/>
</dbReference>
<accession>A0A1E3X6X4</accession>
<keyword evidence="1" id="KW-0472">Membrane</keyword>
<evidence type="ECO:0000313" key="2">
    <source>
        <dbReference type="EMBL" id="ODS31388.1"/>
    </source>
</evidence>
<feature type="transmembrane region" description="Helical" evidence="1">
    <location>
        <begin position="996"/>
        <end position="1026"/>
    </location>
</feature>
<dbReference type="EMBL" id="MAYW01000121">
    <property type="protein sequence ID" value="ODS31388.1"/>
    <property type="molecule type" value="Genomic_DNA"/>
</dbReference>
<protein>
    <submittedName>
        <fullName evidence="2">Acriflavin resistance protein</fullName>
    </submittedName>
</protein>
<feature type="transmembrane region" description="Helical" evidence="1">
    <location>
        <begin position="389"/>
        <end position="414"/>
    </location>
</feature>
<keyword evidence="1" id="KW-1133">Transmembrane helix</keyword>
<dbReference type="Gene3D" id="3.30.70.1320">
    <property type="entry name" value="Multidrug efflux transporter AcrB pore domain like"/>
    <property type="match status" value="1"/>
</dbReference>
<dbReference type="SUPFAM" id="SSF82866">
    <property type="entry name" value="Multidrug efflux transporter AcrB transmembrane domain"/>
    <property type="match status" value="2"/>
</dbReference>
<comment type="caution">
    <text evidence="2">The sequence shown here is derived from an EMBL/GenBank/DDBJ whole genome shotgun (WGS) entry which is preliminary data.</text>
</comment>
<feature type="transmembrane region" description="Helical" evidence="1">
    <location>
        <begin position="468"/>
        <end position="491"/>
    </location>
</feature>
<dbReference type="SUPFAM" id="SSF82714">
    <property type="entry name" value="Multidrug efflux transporter AcrB TolC docking domain, DN and DC subdomains"/>
    <property type="match status" value="2"/>
</dbReference>
<evidence type="ECO:0000256" key="1">
    <source>
        <dbReference type="SAM" id="Phobius"/>
    </source>
</evidence>
<dbReference type="InterPro" id="IPR001036">
    <property type="entry name" value="Acrflvin-R"/>
</dbReference>
<dbReference type="GO" id="GO:0042910">
    <property type="term" value="F:xenobiotic transmembrane transporter activity"/>
    <property type="evidence" value="ECO:0007669"/>
    <property type="project" value="TreeGrafter"/>
</dbReference>
<dbReference type="SUPFAM" id="SSF82693">
    <property type="entry name" value="Multidrug efflux transporter AcrB pore domain, PN1, PN2, PC1 and PC2 subdomains"/>
    <property type="match status" value="2"/>
</dbReference>
<feature type="transmembrane region" description="Helical" evidence="1">
    <location>
        <begin position="333"/>
        <end position="350"/>
    </location>
</feature>
<name>A0A1E3X6X4_9BACT</name>
<feature type="transmembrane region" description="Helical" evidence="1">
    <location>
        <begin position="357"/>
        <end position="377"/>
    </location>
</feature>
<reference evidence="2 3" key="1">
    <citation type="submission" date="2016-07" db="EMBL/GenBank/DDBJ databases">
        <title>Draft genome of Scalindua rubra, obtained from a brine-seawater interface in the Red Sea, sheds light on salt adaptation in anammox bacteria.</title>
        <authorList>
            <person name="Speth D.R."/>
            <person name="Lagkouvardos I."/>
            <person name="Wang Y."/>
            <person name="Qian P.-Y."/>
            <person name="Dutilh B.E."/>
            <person name="Jetten M.S."/>
        </authorList>
    </citation>
    <scope>NUCLEOTIDE SEQUENCE [LARGE SCALE GENOMIC DNA]</scope>
    <source>
        <strain evidence="2">BSI-1</strain>
    </source>
</reference>
<feature type="transmembrane region" description="Helical" evidence="1">
    <location>
        <begin position="539"/>
        <end position="561"/>
    </location>
</feature>
<feature type="transmembrane region" description="Helical" evidence="1">
    <location>
        <begin position="963"/>
        <end position="990"/>
    </location>
</feature>
<dbReference type="AlphaFoldDB" id="A0A1E3X6X4"/>
<feature type="transmembrane region" description="Helical" evidence="1">
    <location>
        <begin position="920"/>
        <end position="938"/>
    </location>
</feature>
<dbReference type="Pfam" id="PF00873">
    <property type="entry name" value="ACR_tran"/>
    <property type="match status" value="1"/>
</dbReference>
<feature type="transmembrane region" description="Helical" evidence="1">
    <location>
        <begin position="435"/>
        <end position="456"/>
    </location>
</feature>
<feature type="transmembrane region" description="Helical" evidence="1">
    <location>
        <begin position="888"/>
        <end position="908"/>
    </location>
</feature>
<dbReference type="PANTHER" id="PTHR32063:SF0">
    <property type="entry name" value="SWARMING MOTILITY PROTEIN SWRC"/>
    <property type="match status" value="1"/>
</dbReference>
<dbReference type="Gene3D" id="3.30.70.1430">
    <property type="entry name" value="Multidrug efflux transporter AcrB pore domain"/>
    <property type="match status" value="2"/>
</dbReference>
<evidence type="ECO:0000313" key="3">
    <source>
        <dbReference type="Proteomes" id="UP000094056"/>
    </source>
</evidence>
<sequence>MMNIPEFAVKRPITTLMIILSIVVIGWISLYRIPLAYLPEITGHFMRVHIPYESSSPQEVEDLITLRVEEALGTVKHVETIESTSTDVSSDVTLEFKIGTDMDIAMMGVRDKLEQIRNKLPEDIENIRIFRFKSDDLPIVEFSVSIQGEISELYDIVEDVIKPKIQRINGVANVNVRGIEQKQLFVELDLERLKSHNIDTFALRRYLRTNNINVSAGDIIEGSTKYIVRAIGEFQNVNEVATLPVNKKGIRLSDVADVRFDFPTKKSYQRLHGRNAVKVKVMKSSDANMVAVAREVTNTIDKIKADPKMKSLDVYVYRDRSQPILERLKNLRNAGYIGGALVIFILFFFLRNARSTMIITAAIPISILCTLCLIFLLRKIAGSEITLNIISVTGFMLAIGMLVDPAVVVLENIFRHTEQKNLGPKESAIAGSNEVSIAITAATATTICVFIPLIFLSKSRLGIFMYDFGITICFALISSLFVALTLVPLFASRFLRFPEEDPELVSGKEHNKASRKSFFIKYLTNQYTKFIELILRLRLILKLIVVVIVILISVLSCYILFFHLKQEVLRRGVYREVHILVDTPKSYSLDDTKMLFGRLEGILQEKEDELEIVTISSNFDRSGGSLAIYLVRKDDSKRSMYALSKEIRSALPIIPGVKYRKGFMHGYGGRGASIEIKGRNIDTLTRLADDIKERLATIPDLSDIETNLEKGKREIVAVFDKEKAKRYGLTSQRIAFGISGSLSSREISRFKVADKEIDINMQLKEEDRQRLDQLKNLEFENVEGEGVVLGRVVDFEGRRGPKAIERKDRKPIVTITAEYKKKGIKKIKEDIKAKLADINLPAGYTWSLGGEFRRYESEIAEMIFGLVLVVVLIYIIMASLFESYIHPLTILLTIPFAFTGVAVVFYLADLPLDSFSRLGLMLLCGLVVNNAIVLIDYINRLRRGGMDRYNAIIKGGRDRLRPILMTAFTTILGLLPMTLPLFIPAIFGPFEGRERIWAPVGLVIISGLITSTILTLVIIPTIYSLIDDLGRWMKKLFTIA</sequence>
<proteinExistence type="predicted"/>
<dbReference type="GO" id="GO:0005886">
    <property type="term" value="C:plasma membrane"/>
    <property type="evidence" value="ECO:0007669"/>
    <property type="project" value="TreeGrafter"/>
</dbReference>
<dbReference type="PANTHER" id="PTHR32063">
    <property type="match status" value="1"/>
</dbReference>
<dbReference type="Gene3D" id="1.20.1640.10">
    <property type="entry name" value="Multidrug efflux transporter AcrB transmembrane domain"/>
    <property type="match status" value="2"/>
</dbReference>
<feature type="transmembrane region" description="Helical" evidence="1">
    <location>
        <begin position="12"/>
        <end position="31"/>
    </location>
</feature>